<protein>
    <recommendedName>
        <fullName evidence="2">AB hydrolase-1 domain-containing protein</fullName>
    </recommendedName>
</protein>
<keyword evidence="4" id="KW-1185">Reference proteome</keyword>
<dbReference type="Gene3D" id="3.40.50.1820">
    <property type="entry name" value="alpha/beta hydrolase"/>
    <property type="match status" value="1"/>
</dbReference>
<name>A0A9P1HDK7_9PEZI</name>
<reference evidence="3" key="1">
    <citation type="submission" date="2022-11" db="EMBL/GenBank/DDBJ databases">
        <authorList>
            <person name="Scott C."/>
            <person name="Bruce N."/>
        </authorList>
    </citation>
    <scope>NUCLEOTIDE SEQUENCE</scope>
</reference>
<dbReference type="PANTHER" id="PTHR37017:SF3">
    <property type="entry name" value="AB HYDROLASE-1 DOMAIN-CONTAINING PROTEIN"/>
    <property type="match status" value="1"/>
</dbReference>
<comment type="caution">
    <text evidence="3">The sequence shown here is derived from an EMBL/GenBank/DDBJ whole genome shotgun (WGS) entry which is preliminary data.</text>
</comment>
<organism evidence="3 4">
    <name type="scientific">Parascedosporium putredinis</name>
    <dbReference type="NCBI Taxonomy" id="1442378"/>
    <lineage>
        <taxon>Eukaryota</taxon>
        <taxon>Fungi</taxon>
        <taxon>Dikarya</taxon>
        <taxon>Ascomycota</taxon>
        <taxon>Pezizomycotina</taxon>
        <taxon>Sordariomycetes</taxon>
        <taxon>Hypocreomycetidae</taxon>
        <taxon>Microascales</taxon>
        <taxon>Microascaceae</taxon>
        <taxon>Parascedosporium</taxon>
    </lineage>
</organism>
<evidence type="ECO:0000259" key="2">
    <source>
        <dbReference type="Pfam" id="PF12697"/>
    </source>
</evidence>
<evidence type="ECO:0000313" key="4">
    <source>
        <dbReference type="Proteomes" id="UP000838763"/>
    </source>
</evidence>
<dbReference type="AlphaFoldDB" id="A0A9P1HDK7"/>
<evidence type="ECO:0000256" key="1">
    <source>
        <dbReference type="SAM" id="MobiDB-lite"/>
    </source>
</evidence>
<evidence type="ECO:0000313" key="3">
    <source>
        <dbReference type="EMBL" id="CAI4219689.1"/>
    </source>
</evidence>
<feature type="domain" description="AB hydrolase-1" evidence="2">
    <location>
        <begin position="8"/>
        <end position="249"/>
    </location>
</feature>
<dbReference type="SUPFAM" id="SSF53474">
    <property type="entry name" value="alpha/beta-Hydrolases"/>
    <property type="match status" value="1"/>
</dbReference>
<dbReference type="OrthoDB" id="408373at2759"/>
<feature type="region of interest" description="Disordered" evidence="1">
    <location>
        <begin position="93"/>
        <end position="123"/>
    </location>
</feature>
<gene>
    <name evidence="3" type="ORF">PPNO1_LOCUS9241</name>
</gene>
<dbReference type="InterPro" id="IPR000073">
    <property type="entry name" value="AB_hydrolase_1"/>
</dbReference>
<dbReference type="Proteomes" id="UP000838763">
    <property type="component" value="Unassembled WGS sequence"/>
</dbReference>
<dbReference type="InterPro" id="IPR029058">
    <property type="entry name" value="AB_hydrolase_fold"/>
</dbReference>
<feature type="compositionally biased region" description="Polar residues" evidence="1">
    <location>
        <begin position="112"/>
        <end position="123"/>
    </location>
</feature>
<sequence length="321" mass="34791">MANSLPTLVLIPGAWHRPTCYDKMAKVLREKHKLRCVAVTLPSASDNPEATFKDDIDAAREAVSSEVSQGRDVVVVAHSYGGMVGNSVIKGFARPKSSQPSNDNAAAVTDASEGQENSPTAKTTPGHVIGIVLIASGFTLTGVAFMDPFFGHPPPAWRVNAATGFAELAQPARELFYHDVEPREEADFWVSQLRAHSLKSLFEGGEHAYAGWLDRMQIGMARVLGGDVVHREMRTSHSPFLSRPTETAALVAEAVEAFSRQVVEGLPAGTADGQPRPVRETAVLAPLAEPRLWQPLTWLRFGLPLTFGRFVGSRFPPDPYS</sequence>
<accession>A0A9P1HDK7</accession>
<dbReference type="Pfam" id="PF12697">
    <property type="entry name" value="Abhydrolase_6"/>
    <property type="match status" value="1"/>
</dbReference>
<dbReference type="InterPro" id="IPR052897">
    <property type="entry name" value="Sec-Metab_Biosynth_Hydrolase"/>
</dbReference>
<dbReference type="PANTHER" id="PTHR37017">
    <property type="entry name" value="AB HYDROLASE-1 DOMAIN-CONTAINING PROTEIN-RELATED"/>
    <property type="match status" value="1"/>
</dbReference>
<dbReference type="EMBL" id="CALLCH030000020">
    <property type="protein sequence ID" value="CAI4219689.1"/>
    <property type="molecule type" value="Genomic_DNA"/>
</dbReference>
<proteinExistence type="predicted"/>